<proteinExistence type="predicted"/>
<evidence type="ECO:0000313" key="1">
    <source>
        <dbReference type="EMBL" id="MBR0599375.1"/>
    </source>
</evidence>
<dbReference type="Proteomes" id="UP000675664">
    <property type="component" value="Unassembled WGS sequence"/>
</dbReference>
<protein>
    <submittedName>
        <fullName evidence="1">Uncharacterized protein</fullName>
    </submittedName>
</protein>
<dbReference type="EMBL" id="JAGSND010000012">
    <property type="protein sequence ID" value="MBR0599375.1"/>
    <property type="molecule type" value="Genomic_DNA"/>
</dbReference>
<accession>A0A8J7W5M3</accession>
<keyword evidence="2" id="KW-1185">Reference proteome</keyword>
<reference evidence="1" key="2">
    <citation type="submission" date="2021-04" db="EMBL/GenBank/DDBJ databases">
        <authorList>
            <person name="Liu J."/>
        </authorList>
    </citation>
    <scope>NUCLEOTIDE SEQUENCE</scope>
    <source>
        <strain evidence="1">BAD-6</strain>
    </source>
</reference>
<evidence type="ECO:0000313" key="2">
    <source>
        <dbReference type="Proteomes" id="UP000675664"/>
    </source>
</evidence>
<dbReference type="AlphaFoldDB" id="A0A8J7W5M3"/>
<organism evidence="1 2">
    <name type="scientific">Sinanaerobacter chloroacetimidivorans</name>
    <dbReference type="NCBI Taxonomy" id="2818044"/>
    <lineage>
        <taxon>Bacteria</taxon>
        <taxon>Bacillati</taxon>
        <taxon>Bacillota</taxon>
        <taxon>Clostridia</taxon>
        <taxon>Peptostreptococcales</taxon>
        <taxon>Anaerovoracaceae</taxon>
        <taxon>Sinanaerobacter</taxon>
    </lineage>
</organism>
<gene>
    <name evidence="1" type="ORF">KCX82_15925</name>
</gene>
<comment type="caution">
    <text evidence="1">The sequence shown here is derived from an EMBL/GenBank/DDBJ whole genome shotgun (WGS) entry which is preliminary data.</text>
</comment>
<name>A0A8J7W5M3_9FIRM</name>
<reference evidence="1" key="1">
    <citation type="submission" date="2021-04" db="EMBL/GenBank/DDBJ databases">
        <title>Sinoanaerobacter chloroacetimidivorans sp. nov., an obligate anaerobic bacterium isolated from anaerobic sludge.</title>
        <authorList>
            <person name="Bao Y."/>
        </authorList>
    </citation>
    <scope>NUCLEOTIDE SEQUENCE</scope>
    <source>
        <strain evidence="1">BAD-6</strain>
    </source>
</reference>
<sequence length="68" mass="7954">MTAFHLAGHFRVLVIEAHALPRYKSCSEVLIKKSVEFLKNHFGCILDRTFSIIQFIYKCLKSLHLYIN</sequence>